<dbReference type="OMA" id="MCADSRR"/>
<feature type="region of interest" description="Disordered" evidence="1">
    <location>
        <begin position="84"/>
        <end position="123"/>
    </location>
</feature>
<organism evidence="2 3">
    <name type="scientific">Haemonchus contortus</name>
    <name type="common">Barber pole worm</name>
    <dbReference type="NCBI Taxonomy" id="6289"/>
    <lineage>
        <taxon>Eukaryota</taxon>
        <taxon>Metazoa</taxon>
        <taxon>Ecdysozoa</taxon>
        <taxon>Nematoda</taxon>
        <taxon>Chromadorea</taxon>
        <taxon>Rhabditida</taxon>
        <taxon>Rhabditina</taxon>
        <taxon>Rhabditomorpha</taxon>
        <taxon>Strongyloidea</taxon>
        <taxon>Trichostrongylidae</taxon>
        <taxon>Haemonchus</taxon>
    </lineage>
</organism>
<dbReference type="WBParaSite" id="HCON_00187790-00001">
    <property type="protein sequence ID" value="HCON_00187790-00001"/>
    <property type="gene ID" value="HCON_00187790"/>
</dbReference>
<keyword evidence="2" id="KW-1185">Reference proteome</keyword>
<evidence type="ECO:0000313" key="3">
    <source>
        <dbReference type="WBParaSite" id="HCON_00187790-00001"/>
    </source>
</evidence>
<sequence length="137" mass="15690">MCFVQCFRRLFDRFFTNGADEKERSPLIAKDECCESHRYSALSPVDTATPMCADSRRSSLTSPYNGATGLNDTDYFWYDEMTDSPTELPKKAMNSSKRSEKPEEESPYPTSQESSQSPPWHSLCKNCSKYYMLSFPS</sequence>
<name>A0A7I4Z724_HAECO</name>
<proteinExistence type="predicted"/>
<feature type="compositionally biased region" description="Polar residues" evidence="1">
    <location>
        <begin position="108"/>
        <end position="119"/>
    </location>
</feature>
<evidence type="ECO:0000256" key="1">
    <source>
        <dbReference type="SAM" id="MobiDB-lite"/>
    </source>
</evidence>
<accession>A0A7I4Z724</accession>
<evidence type="ECO:0000313" key="2">
    <source>
        <dbReference type="Proteomes" id="UP000025227"/>
    </source>
</evidence>
<protein>
    <submittedName>
        <fullName evidence="3">Uncharacterized protein</fullName>
    </submittedName>
</protein>
<dbReference type="Proteomes" id="UP000025227">
    <property type="component" value="Unplaced"/>
</dbReference>
<dbReference type="OrthoDB" id="10336402at2759"/>
<dbReference type="AlphaFoldDB" id="A0A7I4Z724"/>
<reference evidence="3" key="1">
    <citation type="submission" date="2020-12" db="UniProtKB">
        <authorList>
            <consortium name="WormBaseParasite"/>
        </authorList>
    </citation>
    <scope>IDENTIFICATION</scope>
    <source>
        <strain evidence="3">MHco3</strain>
    </source>
</reference>